<evidence type="ECO:0000313" key="3">
    <source>
        <dbReference type="Proteomes" id="UP000698242"/>
    </source>
</evidence>
<dbReference type="RefSeq" id="WP_159963590.1">
    <property type="nucleotide sequence ID" value="NZ_APKE01000001.1"/>
</dbReference>
<gene>
    <name evidence="2" type="ORF">PMES_00127</name>
</gene>
<dbReference type="OrthoDB" id="7666115at2"/>
<evidence type="ECO:0000313" key="2">
    <source>
        <dbReference type="EMBL" id="KAF0677620.1"/>
    </source>
</evidence>
<feature type="signal peptide" evidence="1">
    <location>
        <begin position="1"/>
        <end position="23"/>
    </location>
</feature>
<comment type="caution">
    <text evidence="2">The sequence shown here is derived from an EMBL/GenBank/DDBJ whole genome shotgun (WGS) entry which is preliminary data.</text>
</comment>
<keyword evidence="3" id="KW-1185">Reference proteome</keyword>
<dbReference type="Proteomes" id="UP000698242">
    <property type="component" value="Unassembled WGS sequence"/>
</dbReference>
<dbReference type="AlphaFoldDB" id="A0A921NYC5"/>
<keyword evidence="1" id="KW-0732">Signal</keyword>
<protein>
    <submittedName>
        <fullName evidence="2">Uncharacterized protein</fullName>
    </submittedName>
</protein>
<accession>A0A921NYC5</accession>
<reference evidence="2" key="1">
    <citation type="submission" date="2013-03" db="EMBL/GenBank/DDBJ databases">
        <title>Genome Sequence of the Profundibacterium mesophilum strain KAUST100406-0324T from Red Sea, a novel genus in the family Rhodobacteraceae.</title>
        <authorList>
            <person name="Essack M."/>
            <person name="Alam I."/>
            <person name="Lafi F."/>
            <person name="Alawi W."/>
            <person name="Kamanu F."/>
            <person name="Al-Suwailem A."/>
            <person name="Lee O.O."/>
            <person name="Xu Y."/>
            <person name="Bajic V."/>
            <person name="Qian P.-Y."/>
            <person name="Archer J."/>
        </authorList>
    </citation>
    <scope>NUCLEOTIDE SEQUENCE</scope>
    <source>
        <strain evidence="2">KAUST100406-0324</strain>
    </source>
</reference>
<dbReference type="EMBL" id="APKE01000001">
    <property type="protein sequence ID" value="KAF0677620.1"/>
    <property type="molecule type" value="Genomic_DNA"/>
</dbReference>
<proteinExistence type="predicted"/>
<evidence type="ECO:0000256" key="1">
    <source>
        <dbReference type="SAM" id="SignalP"/>
    </source>
</evidence>
<organism evidence="2 3">
    <name type="scientific">Profundibacterium mesophilum KAUST100406-0324</name>
    <dbReference type="NCBI Taxonomy" id="1037889"/>
    <lineage>
        <taxon>Bacteria</taxon>
        <taxon>Pseudomonadati</taxon>
        <taxon>Pseudomonadota</taxon>
        <taxon>Alphaproteobacteria</taxon>
        <taxon>Rhodobacterales</taxon>
        <taxon>Roseobacteraceae</taxon>
        <taxon>Profundibacterium</taxon>
    </lineage>
</organism>
<sequence length="288" mass="30174">MKPSLALALVAASLSLTAIPAAAKEHKEKKGGKAKIEIACPALLQREGLCDKGKIKIKHKKAKDHDDGTIAVEIKGLQGGKRTILLDPQIPAARPAETAARAAPAPAPAAPAIPASSIAPRVSPFPRPAPPGLAMTTRGNAPIEIDPRRTVISTDERTDPAAASRRSQTITAIETMPRRIMLDTEAPEMIAAPGTQTRSTTTIAGGAKTVRPQLQSVSLDDGQRITRGERLDGAVRAQYVGLRDPALFGLPAVTAPRSYLRIGDAAVVIDDTTGEVLDFLPLGSVTIN</sequence>
<feature type="chain" id="PRO_5036744652" evidence="1">
    <location>
        <begin position="24"/>
        <end position="288"/>
    </location>
</feature>
<name>A0A921NYC5_9RHOB</name>